<dbReference type="PANTHER" id="PTHR35043">
    <property type="entry name" value="TRANSCRIPTION FACTOR DOMAIN-CONTAINING PROTEIN"/>
    <property type="match status" value="1"/>
</dbReference>
<organism evidence="2 3">
    <name type="scientific">Mycena albidolilacea</name>
    <dbReference type="NCBI Taxonomy" id="1033008"/>
    <lineage>
        <taxon>Eukaryota</taxon>
        <taxon>Fungi</taxon>
        <taxon>Dikarya</taxon>
        <taxon>Basidiomycota</taxon>
        <taxon>Agaricomycotina</taxon>
        <taxon>Agaricomycetes</taxon>
        <taxon>Agaricomycetidae</taxon>
        <taxon>Agaricales</taxon>
        <taxon>Marasmiineae</taxon>
        <taxon>Mycenaceae</taxon>
        <taxon>Mycena</taxon>
    </lineage>
</organism>
<comment type="caution">
    <text evidence="2">The sequence shown here is derived from an EMBL/GenBank/DDBJ whole genome shotgun (WGS) entry which is preliminary data.</text>
</comment>
<dbReference type="Proteomes" id="UP001218218">
    <property type="component" value="Unassembled WGS sequence"/>
</dbReference>
<dbReference type="EMBL" id="JARIHO010000035">
    <property type="protein sequence ID" value="KAJ7331334.1"/>
    <property type="molecule type" value="Genomic_DNA"/>
</dbReference>
<evidence type="ECO:0000313" key="3">
    <source>
        <dbReference type="Proteomes" id="UP001218218"/>
    </source>
</evidence>
<feature type="chain" id="PRO_5042266233" evidence="1">
    <location>
        <begin position="18"/>
        <end position="172"/>
    </location>
</feature>
<evidence type="ECO:0000313" key="2">
    <source>
        <dbReference type="EMBL" id="KAJ7331334.1"/>
    </source>
</evidence>
<name>A0AAD6ZNJ5_9AGAR</name>
<dbReference type="PANTHER" id="PTHR35043:SF7">
    <property type="entry name" value="TRANSCRIPTION FACTOR DOMAIN-CONTAINING PROTEIN"/>
    <property type="match status" value="1"/>
</dbReference>
<sequence length="172" mass="19135">MLLLLILIHLRSRDSRASPLAHPVNARGFNNSCDDINDCRKLFDVVWGCLATIFTCTWMSVHPNVPPPSQSWLALFRRRLKMMVITITALEIVVGFAARKFFGGRLLSKEFGFSKTHGFFLGMGGFVPSAGSPVAMWEQLRDSTKLQQAIRQVDAAEIMDKSKGDALSKGVH</sequence>
<accession>A0AAD6ZNJ5</accession>
<dbReference type="AlphaFoldDB" id="A0AAD6ZNJ5"/>
<protein>
    <submittedName>
        <fullName evidence="2">Uncharacterized protein</fullName>
    </submittedName>
</protein>
<evidence type="ECO:0000256" key="1">
    <source>
        <dbReference type="SAM" id="SignalP"/>
    </source>
</evidence>
<reference evidence="2" key="1">
    <citation type="submission" date="2023-03" db="EMBL/GenBank/DDBJ databases">
        <title>Massive genome expansion in bonnet fungi (Mycena s.s.) driven by repeated elements and novel gene families across ecological guilds.</title>
        <authorList>
            <consortium name="Lawrence Berkeley National Laboratory"/>
            <person name="Harder C.B."/>
            <person name="Miyauchi S."/>
            <person name="Viragh M."/>
            <person name="Kuo A."/>
            <person name="Thoen E."/>
            <person name="Andreopoulos B."/>
            <person name="Lu D."/>
            <person name="Skrede I."/>
            <person name="Drula E."/>
            <person name="Henrissat B."/>
            <person name="Morin E."/>
            <person name="Kohler A."/>
            <person name="Barry K."/>
            <person name="LaButti K."/>
            <person name="Morin E."/>
            <person name="Salamov A."/>
            <person name="Lipzen A."/>
            <person name="Mereny Z."/>
            <person name="Hegedus B."/>
            <person name="Baldrian P."/>
            <person name="Stursova M."/>
            <person name="Weitz H."/>
            <person name="Taylor A."/>
            <person name="Grigoriev I.V."/>
            <person name="Nagy L.G."/>
            <person name="Martin F."/>
            <person name="Kauserud H."/>
        </authorList>
    </citation>
    <scope>NUCLEOTIDE SEQUENCE</scope>
    <source>
        <strain evidence="2">CBHHK002</strain>
    </source>
</reference>
<keyword evidence="1" id="KW-0732">Signal</keyword>
<keyword evidence="3" id="KW-1185">Reference proteome</keyword>
<gene>
    <name evidence="2" type="ORF">DFH08DRAFT_966355</name>
</gene>
<proteinExistence type="predicted"/>
<feature type="signal peptide" evidence="1">
    <location>
        <begin position="1"/>
        <end position="17"/>
    </location>
</feature>